<dbReference type="EMBL" id="QKLU01000011">
    <property type="protein sequence ID" value="PYF68993.1"/>
    <property type="molecule type" value="Genomic_DNA"/>
</dbReference>
<dbReference type="OrthoDB" id="98874at2"/>
<reference evidence="4 5" key="1">
    <citation type="submission" date="2018-06" db="EMBL/GenBank/DDBJ databases">
        <title>Genomic Encyclopedia of Archaeal and Bacterial Type Strains, Phase II (KMG-II): from individual species to whole genera.</title>
        <authorList>
            <person name="Goeker M."/>
        </authorList>
    </citation>
    <scope>NUCLEOTIDE SEQUENCE [LARGE SCALE GENOMIC DNA]</scope>
    <source>
        <strain evidence="4 5">DSM 27372</strain>
    </source>
</reference>
<dbReference type="SMART" id="SM00460">
    <property type="entry name" value="TGc"/>
    <property type="match status" value="1"/>
</dbReference>
<feature type="repeat" description="TPR" evidence="1">
    <location>
        <begin position="555"/>
        <end position="588"/>
    </location>
</feature>
<dbReference type="Gene3D" id="3.10.620.30">
    <property type="match status" value="1"/>
</dbReference>
<feature type="signal peptide" evidence="2">
    <location>
        <begin position="1"/>
        <end position="19"/>
    </location>
</feature>
<dbReference type="InterPro" id="IPR011990">
    <property type="entry name" value="TPR-like_helical_dom_sf"/>
</dbReference>
<dbReference type="Gene3D" id="2.60.40.3140">
    <property type="match status" value="1"/>
</dbReference>
<dbReference type="SUPFAM" id="SSF48452">
    <property type="entry name" value="TPR-like"/>
    <property type="match status" value="2"/>
</dbReference>
<evidence type="ECO:0000256" key="1">
    <source>
        <dbReference type="PROSITE-ProRule" id="PRU00339"/>
    </source>
</evidence>
<dbReference type="Gene3D" id="1.25.40.10">
    <property type="entry name" value="Tetratricopeptide repeat domain"/>
    <property type="match status" value="2"/>
</dbReference>
<dbReference type="PROSITE" id="PS50005">
    <property type="entry name" value="TPR"/>
    <property type="match status" value="2"/>
</dbReference>
<dbReference type="InterPro" id="IPR038765">
    <property type="entry name" value="Papain-like_cys_pep_sf"/>
</dbReference>
<name>A0A318U6S0_9SPHI</name>
<comment type="caution">
    <text evidence="4">The sequence shown here is derived from an EMBL/GenBank/DDBJ whole genome shotgun (WGS) entry which is preliminary data.</text>
</comment>
<dbReference type="RefSeq" id="WP_110834654.1">
    <property type="nucleotide sequence ID" value="NZ_QKLU01000011.1"/>
</dbReference>
<evidence type="ECO:0000313" key="4">
    <source>
        <dbReference type="EMBL" id="PYF68993.1"/>
    </source>
</evidence>
<dbReference type="Pfam" id="PF01841">
    <property type="entry name" value="Transglut_core"/>
    <property type="match status" value="1"/>
</dbReference>
<feature type="repeat" description="TPR" evidence="1">
    <location>
        <begin position="589"/>
        <end position="622"/>
    </location>
</feature>
<dbReference type="PANTHER" id="PTHR12558">
    <property type="entry name" value="CELL DIVISION CYCLE 16,23,27"/>
    <property type="match status" value="1"/>
</dbReference>
<dbReference type="InterPro" id="IPR002931">
    <property type="entry name" value="Transglutaminase-like"/>
</dbReference>
<feature type="chain" id="PRO_5016430300" evidence="2">
    <location>
        <begin position="20"/>
        <end position="1241"/>
    </location>
</feature>
<evidence type="ECO:0000256" key="2">
    <source>
        <dbReference type="SAM" id="SignalP"/>
    </source>
</evidence>
<dbReference type="AlphaFoldDB" id="A0A318U6S0"/>
<dbReference type="Gene3D" id="2.60.120.1130">
    <property type="match status" value="1"/>
</dbReference>
<feature type="domain" description="Transglutaminase-like" evidence="3">
    <location>
        <begin position="922"/>
        <end position="992"/>
    </location>
</feature>
<dbReference type="PROSITE" id="PS50293">
    <property type="entry name" value="TPR_REGION"/>
    <property type="match status" value="1"/>
</dbReference>
<dbReference type="SMART" id="SM00028">
    <property type="entry name" value="TPR"/>
    <property type="match status" value="3"/>
</dbReference>
<dbReference type="PANTHER" id="PTHR12558:SF13">
    <property type="entry name" value="CELL DIVISION CYCLE PROTEIN 27 HOMOLOG"/>
    <property type="match status" value="1"/>
</dbReference>
<evidence type="ECO:0000259" key="3">
    <source>
        <dbReference type="SMART" id="SM00460"/>
    </source>
</evidence>
<dbReference type="SUPFAM" id="SSF54001">
    <property type="entry name" value="Cysteine proteinases"/>
    <property type="match status" value="1"/>
</dbReference>
<keyword evidence="2" id="KW-0732">Signal</keyword>
<evidence type="ECO:0000313" key="5">
    <source>
        <dbReference type="Proteomes" id="UP000248198"/>
    </source>
</evidence>
<dbReference type="Proteomes" id="UP000248198">
    <property type="component" value="Unassembled WGS sequence"/>
</dbReference>
<gene>
    <name evidence="4" type="ORF">B0O44_111171</name>
</gene>
<organism evidence="4 5">
    <name type="scientific">Pedobacter nutrimenti</name>
    <dbReference type="NCBI Taxonomy" id="1241337"/>
    <lineage>
        <taxon>Bacteria</taxon>
        <taxon>Pseudomonadati</taxon>
        <taxon>Bacteroidota</taxon>
        <taxon>Sphingobacteriia</taxon>
        <taxon>Sphingobacteriales</taxon>
        <taxon>Sphingobacteriaceae</taxon>
        <taxon>Pedobacter</taxon>
    </lineage>
</organism>
<sequence length="1241" mass="141297">MKLKSLLTISLFFSLAAKAQTTVQAWEKFFKNDRESSRSMFTKLAAQPQTADEANIGLCLLAEIDKPALEGFTYLNKVYQSSKNPQPYLFALWDGSANYSSNRKSAEQLEFYKGLTERKNTDGALAAMAWSLIGKHQQELKKYDLAKQAYAQLGELENWTITGEYENISTSGFDKTYDVLDHPELSATFTGKRNLKFGWRKVPFTRLDKWFDFSYYNNYKNAIQFAQTFVKSPAAVVAQLRVGVSGSVKVWVNDKLVISEAEERNNDLDSYISSIQLHQGYNRILVQIGESYANRSNFMLRLTDESGRPLNDLNTTTQPQPYVKETSYEPIQIKPAAFAYFEDELKKQPESYLNRLMLAKLYLRQGNIFEARSLLESLKQRFPESTYLNFMMINLFSKAENRTGIETLREAIKTNDPECSIALELLYNEYDQQKDYVNAALMIKKLEKIYGEDEAVLQKKMNIAGKLKNQLEVIALIEKAYPLFPNSTNIVGLKYLYEKEIKKNPQAIAVIEKYLAENDDYTSSKFLAQLYLDKGEAEPGLAIYKKELENDPISFNVYSDLATQYYKLQRYDLAEKTYLQALEIDPNHSVTHAALGQVYDMAKQKAKSIQAYNRSLQINPNNYDAIRSLRRLQEKKPVFDYFTQPDVKALIAAAPAAKDYPDDHIVVLNKEVQKVVYENGGSEEKHFYIAKILTQKGLEASTEYAVSYNSDQEYNIEVAEVIKANGTKVPAEKNDNNIVFTNLEVGDVVNIRYSIENYFVGTMATQFWDSFYFSDGLPYVNSKYSLLIHHDKTFKHVFSQTTLPSVKTRKDEFDLYVWQQSNQKSLSYEDKMPPSDDVTNKLYISSVPNWQFVSDWYNNIATAKARSSYEIKSVIRSLFEGKANLDPLSKVKMIYNYITRNIAYSSVSFRQSGIVPQNPSTVINTRIGDCKDVSTLFVTMCKEAGIEAQLALVSTRDNGQNTLLLPSIDFNHCIAKAIVNKQEYWLELTSGNLPFNTFSNTFINSNILEIGKSPAQLKKFNPELRGRNILNYTTSVTLKDADMIIKEQNQNTGSAASYLRSVFKDLSAKDQLKKMKEQIAALYPENETYSLDFSNLNAETASSDTVGTAASYKLINVSKPVAGMLIFSIPWSSKTAATDLQILSPRKFGIDLTQLFSADESTQQLSLELPEGKSIVQPFKAVSLSNEFVDFSIESVEKDNKIILKRRFVLKNDLVPLDKVEAFKNFYKQMTDADQQQLAMK</sequence>
<dbReference type="InterPro" id="IPR019734">
    <property type="entry name" value="TPR_rpt"/>
</dbReference>
<proteinExistence type="predicted"/>
<accession>A0A318U6S0</accession>
<protein>
    <submittedName>
        <fullName evidence="4">Tetratricopeptide repeat protein</fullName>
    </submittedName>
</protein>
<dbReference type="Pfam" id="PF13424">
    <property type="entry name" value="TPR_12"/>
    <property type="match status" value="1"/>
</dbReference>
<dbReference type="InterPro" id="IPR024618">
    <property type="entry name" value="DUF3857"/>
</dbReference>
<keyword evidence="5" id="KW-1185">Reference proteome</keyword>
<dbReference type="Pfam" id="PF12969">
    <property type="entry name" value="DUF3857"/>
    <property type="match status" value="1"/>
</dbReference>
<keyword evidence="1" id="KW-0802">TPR repeat</keyword>